<dbReference type="Gene3D" id="3.30.40.10">
    <property type="entry name" value="Zinc/RING finger domain, C3HC4 (zinc finger)"/>
    <property type="match status" value="1"/>
</dbReference>
<dbReference type="InterPro" id="IPR013083">
    <property type="entry name" value="Znf_RING/FYVE/PHD"/>
</dbReference>
<dbReference type="PANTHER" id="PTHR46603">
    <property type="entry name" value="ABSCISSION/NOCUT CHECKPOINT REGULATOR"/>
    <property type="match status" value="1"/>
</dbReference>
<dbReference type="PROSITE" id="PS50178">
    <property type="entry name" value="ZF_FYVE"/>
    <property type="match status" value="1"/>
</dbReference>
<evidence type="ECO:0000256" key="1">
    <source>
        <dbReference type="ARBA" id="ARBA00022723"/>
    </source>
</evidence>
<evidence type="ECO:0000256" key="3">
    <source>
        <dbReference type="ARBA" id="ARBA00022833"/>
    </source>
</evidence>
<keyword evidence="3" id="KW-0862">Zinc</keyword>
<dbReference type="GO" id="GO:0030496">
    <property type="term" value="C:midbody"/>
    <property type="evidence" value="ECO:0007669"/>
    <property type="project" value="TreeGrafter"/>
</dbReference>
<feature type="domain" description="FYVE-type" evidence="5">
    <location>
        <begin position="1"/>
        <end position="54"/>
    </location>
</feature>
<reference evidence="6" key="1">
    <citation type="submission" date="2021-01" db="UniProtKB">
        <authorList>
            <consortium name="EnsemblMetazoa"/>
        </authorList>
    </citation>
    <scope>IDENTIFICATION</scope>
    <source>
        <strain evidence="6">DH4</strain>
    </source>
</reference>
<keyword evidence="2 4" id="KW-0863">Zinc-finger</keyword>
<dbReference type="GO" id="GO:0032266">
    <property type="term" value="F:phosphatidylinositol-3-phosphate binding"/>
    <property type="evidence" value="ECO:0007669"/>
    <property type="project" value="TreeGrafter"/>
</dbReference>
<dbReference type="PANTHER" id="PTHR46603:SF1">
    <property type="entry name" value="ABSCISSION_NOCUT CHECKPOINT REGULATOR"/>
    <property type="match status" value="1"/>
</dbReference>
<evidence type="ECO:0000259" key="5">
    <source>
        <dbReference type="PROSITE" id="PS50178"/>
    </source>
</evidence>
<keyword evidence="1" id="KW-0479">Metal-binding</keyword>
<dbReference type="AlphaFoldDB" id="A0A7M7RAJ9"/>
<dbReference type="InterPro" id="IPR011011">
    <property type="entry name" value="Znf_FYVE_PHD"/>
</dbReference>
<dbReference type="GO" id="GO:0032154">
    <property type="term" value="C:cleavage furrow"/>
    <property type="evidence" value="ECO:0007669"/>
    <property type="project" value="TreeGrafter"/>
</dbReference>
<dbReference type="GO" id="GO:0009838">
    <property type="term" value="P:abscission"/>
    <property type="evidence" value="ECO:0007669"/>
    <property type="project" value="TreeGrafter"/>
</dbReference>
<dbReference type="SUPFAM" id="SSF57845">
    <property type="entry name" value="B-box zinc-binding domain"/>
    <property type="match status" value="1"/>
</dbReference>
<accession>A0A8B9B4L9</accession>
<evidence type="ECO:0000256" key="2">
    <source>
        <dbReference type="ARBA" id="ARBA00022771"/>
    </source>
</evidence>
<dbReference type="Proteomes" id="UP000005203">
    <property type="component" value="Linkage group LG14"/>
</dbReference>
<protein>
    <submittedName>
        <fullName evidence="8">Abscission/NoCut checkpoint regulator</fullName>
    </submittedName>
</protein>
<keyword evidence="7" id="KW-1185">Reference proteome</keyword>
<dbReference type="OrthoDB" id="5407799at2759"/>
<proteinExistence type="predicted"/>
<evidence type="ECO:0000313" key="7">
    <source>
        <dbReference type="Proteomes" id="UP000005203"/>
    </source>
</evidence>
<dbReference type="CDD" id="cd00065">
    <property type="entry name" value="FYVE_like_SF"/>
    <property type="match status" value="1"/>
</dbReference>
<evidence type="ECO:0000256" key="4">
    <source>
        <dbReference type="PROSITE-ProRule" id="PRU00091"/>
    </source>
</evidence>
<organism evidence="6">
    <name type="scientific">Apis mellifera</name>
    <name type="common">Honeybee</name>
    <dbReference type="NCBI Taxonomy" id="7460"/>
    <lineage>
        <taxon>Eukaryota</taxon>
        <taxon>Metazoa</taxon>
        <taxon>Ecdysozoa</taxon>
        <taxon>Arthropoda</taxon>
        <taxon>Hexapoda</taxon>
        <taxon>Insecta</taxon>
        <taxon>Pterygota</taxon>
        <taxon>Neoptera</taxon>
        <taxon>Endopterygota</taxon>
        <taxon>Hymenoptera</taxon>
        <taxon>Apocrita</taxon>
        <taxon>Aculeata</taxon>
        <taxon>Apoidea</taxon>
        <taxon>Anthophila</taxon>
        <taxon>Apidae</taxon>
        <taxon>Apis</taxon>
    </lineage>
</organism>
<dbReference type="OMA" id="CYRECHD"/>
<dbReference type="KEGG" id="ame:552088"/>
<dbReference type="EnsemblMetazoa" id="XM_624466">
    <property type="protein sequence ID" value="XP_624469"/>
    <property type="gene ID" value="LOC552088"/>
</dbReference>
<dbReference type="RefSeq" id="XP_624469.3">
    <property type="nucleotide sequence ID" value="XM_624466.5"/>
</dbReference>
<dbReference type="GO" id="GO:0005813">
    <property type="term" value="C:centrosome"/>
    <property type="evidence" value="ECO:0007669"/>
    <property type="project" value="TreeGrafter"/>
</dbReference>
<dbReference type="GO" id="GO:0044878">
    <property type="term" value="P:mitotic cytokinesis checkpoint signaling"/>
    <property type="evidence" value="ECO:0007669"/>
    <property type="project" value="TreeGrafter"/>
</dbReference>
<dbReference type="InterPro" id="IPR017455">
    <property type="entry name" value="Znf_FYVE-rel"/>
</dbReference>
<reference evidence="8" key="2">
    <citation type="submission" date="2025-04" db="UniProtKB">
        <authorList>
            <consortium name="RefSeq"/>
        </authorList>
    </citation>
    <scope>IDENTIFICATION</scope>
    <source>
        <strain evidence="8">DH4</strain>
        <tissue evidence="8">Whole body</tissue>
    </source>
</reference>
<name>A0A7M7RAJ9_APIME</name>
<sequence length="313" mass="36582">MFCNICQTKFSFFTKEVACPGCGFSCCNKCLKYKFNIPDRGVKNICGRCFNKKNYSSKSSYYNNIKMLDGHEESMAPVDITKKLDSLENPAKPPIVMYKHTNHWDKFKNGLEPVDQEIVERLRKLKEEDKTTTLSVDEIRRRLALLKDEDTDINQQKINIHQVDIRTDQQKTDDLIEEYLKQLELSSGSDSVNEIQIRLRSLQGINREHSTNDINNENHVTNKLIAKALAEAELEKKYEENIDKLEEMEIEEIKHIDDEDEKPSCIMCDQTEDLEQCLGCHGDLYCTICFEDNHDDFEMKKHKRKSAKKLNYY</sequence>
<dbReference type="GeneID" id="552088"/>
<gene>
    <name evidence="6" type="primary">552088</name>
    <name evidence="8" type="synonym">LOC552088</name>
</gene>
<evidence type="ECO:0000313" key="8">
    <source>
        <dbReference type="RefSeq" id="XP_624469.3"/>
    </source>
</evidence>
<dbReference type="SUPFAM" id="SSF57903">
    <property type="entry name" value="FYVE/PHD zinc finger"/>
    <property type="match status" value="1"/>
</dbReference>
<accession>A0A7M7RAJ9</accession>
<evidence type="ECO:0000313" key="6">
    <source>
        <dbReference type="EnsemblMetazoa" id="XP_624469"/>
    </source>
</evidence>
<dbReference type="GO" id="GO:0008270">
    <property type="term" value="F:zinc ion binding"/>
    <property type="evidence" value="ECO:0007669"/>
    <property type="project" value="UniProtKB-KW"/>
</dbReference>